<feature type="coiled-coil region" evidence="1">
    <location>
        <begin position="73"/>
        <end position="107"/>
    </location>
</feature>
<feature type="region of interest" description="Disordered" evidence="2">
    <location>
        <begin position="258"/>
        <end position="301"/>
    </location>
</feature>
<dbReference type="AlphaFoldDB" id="A0A914ZEX0"/>
<proteinExistence type="predicted"/>
<dbReference type="Proteomes" id="UP000887577">
    <property type="component" value="Unplaced"/>
</dbReference>
<reference evidence="4" key="1">
    <citation type="submission" date="2022-11" db="UniProtKB">
        <authorList>
            <consortium name="WormBaseParasite"/>
        </authorList>
    </citation>
    <scope>IDENTIFICATION</scope>
</reference>
<organism evidence="3 4">
    <name type="scientific">Panagrolaimus superbus</name>
    <dbReference type="NCBI Taxonomy" id="310955"/>
    <lineage>
        <taxon>Eukaryota</taxon>
        <taxon>Metazoa</taxon>
        <taxon>Ecdysozoa</taxon>
        <taxon>Nematoda</taxon>
        <taxon>Chromadorea</taxon>
        <taxon>Rhabditida</taxon>
        <taxon>Tylenchina</taxon>
        <taxon>Panagrolaimomorpha</taxon>
        <taxon>Panagrolaimoidea</taxon>
        <taxon>Panagrolaimidae</taxon>
        <taxon>Panagrolaimus</taxon>
    </lineage>
</organism>
<dbReference type="WBParaSite" id="PSU_v2.g8828.t1">
    <property type="protein sequence ID" value="PSU_v2.g8828.t1"/>
    <property type="gene ID" value="PSU_v2.g8828"/>
</dbReference>
<evidence type="ECO:0000313" key="4">
    <source>
        <dbReference type="WBParaSite" id="PSU_v2.g8828.t1"/>
    </source>
</evidence>
<protein>
    <submittedName>
        <fullName evidence="4">BEN domain-containing protein</fullName>
    </submittedName>
</protein>
<keyword evidence="1" id="KW-0175">Coiled coil</keyword>
<evidence type="ECO:0000313" key="3">
    <source>
        <dbReference type="Proteomes" id="UP000887577"/>
    </source>
</evidence>
<name>A0A914ZEX0_9BILA</name>
<accession>A0A914ZEX0</accession>
<keyword evidence="3" id="KW-1185">Reference proteome</keyword>
<feature type="compositionally biased region" description="Polar residues" evidence="2">
    <location>
        <begin position="268"/>
        <end position="279"/>
    </location>
</feature>
<evidence type="ECO:0000256" key="1">
    <source>
        <dbReference type="SAM" id="Coils"/>
    </source>
</evidence>
<evidence type="ECO:0000256" key="2">
    <source>
        <dbReference type="SAM" id="MobiDB-lite"/>
    </source>
</evidence>
<sequence>MDIFINNHQHHNLHNPLFDAKELQSSLYDDSSNNATTSNFPIIFEQPSNDETPNSEEAVINSGTSNNDAMEFFSLLQSQINDLRAENDQLRTHLKTTDERLIEIEKRLKINRKEIPFDAKFEIARLTLSKIGTFQFFGGPKTVDVASFLRQIAPEEQTFNSKLPRQLFTDCINMILGDSVIYYSYKRSPKEGCCQLDPNLFNCILGLICDGYGLNKDSQKDNEKDKYLRECIAEELNITARKVFKNAADNQKFKSSNQFGIIEPPSSTPQSRPHSNITVSVKAETEPDPPVYCIDSDGDSD</sequence>